<dbReference type="Proteomes" id="UP001629113">
    <property type="component" value="Unassembled WGS sequence"/>
</dbReference>
<dbReference type="EMBL" id="JBFCZG010000010">
    <property type="protein sequence ID" value="KAL3417998.1"/>
    <property type="molecule type" value="Genomic_DNA"/>
</dbReference>
<protein>
    <submittedName>
        <fullName evidence="2">Uncharacterized protein</fullName>
    </submittedName>
</protein>
<sequence length="60" mass="6849">MAATKSRAEVYLPTRGPPKWTRQLILSPPLPRNFNSCRSNPRPKNQPYTTVYRSGVVAYD</sequence>
<evidence type="ECO:0000256" key="1">
    <source>
        <dbReference type="SAM" id="MobiDB-lite"/>
    </source>
</evidence>
<keyword evidence="3" id="KW-1185">Reference proteome</keyword>
<proteinExistence type="predicted"/>
<accession>A0ABR4P3X7</accession>
<evidence type="ECO:0000313" key="3">
    <source>
        <dbReference type="Proteomes" id="UP001629113"/>
    </source>
</evidence>
<evidence type="ECO:0000313" key="2">
    <source>
        <dbReference type="EMBL" id="KAL3417998.1"/>
    </source>
</evidence>
<name>A0ABR4P3X7_9HELO</name>
<organism evidence="2 3">
    <name type="scientific">Phlyctema vagabunda</name>
    <dbReference type="NCBI Taxonomy" id="108571"/>
    <lineage>
        <taxon>Eukaryota</taxon>
        <taxon>Fungi</taxon>
        <taxon>Dikarya</taxon>
        <taxon>Ascomycota</taxon>
        <taxon>Pezizomycotina</taxon>
        <taxon>Leotiomycetes</taxon>
        <taxon>Helotiales</taxon>
        <taxon>Dermateaceae</taxon>
        <taxon>Phlyctema</taxon>
    </lineage>
</organism>
<gene>
    <name evidence="2" type="ORF">PVAG01_11008</name>
</gene>
<reference evidence="2 3" key="1">
    <citation type="submission" date="2024-06" db="EMBL/GenBank/DDBJ databases">
        <title>Complete genome of Phlyctema vagabunda strain 19-DSS-EL-015.</title>
        <authorList>
            <person name="Fiorenzani C."/>
        </authorList>
    </citation>
    <scope>NUCLEOTIDE SEQUENCE [LARGE SCALE GENOMIC DNA]</scope>
    <source>
        <strain evidence="2 3">19-DSS-EL-015</strain>
    </source>
</reference>
<feature type="region of interest" description="Disordered" evidence="1">
    <location>
        <begin position="31"/>
        <end position="60"/>
    </location>
</feature>
<feature type="compositionally biased region" description="Polar residues" evidence="1">
    <location>
        <begin position="33"/>
        <end position="52"/>
    </location>
</feature>
<comment type="caution">
    <text evidence="2">The sequence shown here is derived from an EMBL/GenBank/DDBJ whole genome shotgun (WGS) entry which is preliminary data.</text>
</comment>